<dbReference type="GO" id="GO:0046872">
    <property type="term" value="F:metal ion binding"/>
    <property type="evidence" value="ECO:0007669"/>
    <property type="project" value="UniProtKB-KW"/>
</dbReference>
<dbReference type="PRINTS" id="PR01576">
    <property type="entry name" value="PDEFORMYLASE"/>
</dbReference>
<dbReference type="NCBIfam" id="TIGR00079">
    <property type="entry name" value="pept_deformyl"/>
    <property type="match status" value="1"/>
</dbReference>
<dbReference type="Proteomes" id="UP000547209">
    <property type="component" value="Unassembled WGS sequence"/>
</dbReference>
<keyword evidence="2" id="KW-0479">Metal-binding</keyword>
<evidence type="ECO:0000256" key="2">
    <source>
        <dbReference type="HAMAP-Rule" id="MF_00163"/>
    </source>
</evidence>
<feature type="binding site" evidence="2">
    <location>
        <position position="131"/>
    </location>
    <ligand>
        <name>Fe cation</name>
        <dbReference type="ChEBI" id="CHEBI:24875"/>
    </ligand>
</feature>
<comment type="catalytic activity">
    <reaction evidence="2">
        <text>N-terminal N-formyl-L-methionyl-[peptide] + H2O = N-terminal L-methionyl-[peptide] + formate</text>
        <dbReference type="Rhea" id="RHEA:24420"/>
        <dbReference type="Rhea" id="RHEA-COMP:10639"/>
        <dbReference type="Rhea" id="RHEA-COMP:10640"/>
        <dbReference type="ChEBI" id="CHEBI:15377"/>
        <dbReference type="ChEBI" id="CHEBI:15740"/>
        <dbReference type="ChEBI" id="CHEBI:49298"/>
        <dbReference type="ChEBI" id="CHEBI:64731"/>
        <dbReference type="EC" id="3.5.1.88"/>
    </reaction>
</comment>
<feature type="active site" evidence="2">
    <location>
        <position position="132"/>
    </location>
</feature>
<dbReference type="PANTHER" id="PTHR10458">
    <property type="entry name" value="PEPTIDE DEFORMYLASE"/>
    <property type="match status" value="1"/>
</dbReference>
<dbReference type="CDD" id="cd00487">
    <property type="entry name" value="Pep_deformylase"/>
    <property type="match status" value="1"/>
</dbReference>
<comment type="caution">
    <text evidence="3">The sequence shown here is derived from an EMBL/GenBank/DDBJ whole genome shotgun (WGS) entry which is preliminary data.</text>
</comment>
<organism evidence="3 4">
    <name type="scientific">Cohnella nanjingensis</name>
    <dbReference type="NCBI Taxonomy" id="1387779"/>
    <lineage>
        <taxon>Bacteria</taxon>
        <taxon>Bacillati</taxon>
        <taxon>Bacillota</taxon>
        <taxon>Bacilli</taxon>
        <taxon>Bacillales</taxon>
        <taxon>Paenibacillaceae</taxon>
        <taxon>Cohnella</taxon>
    </lineage>
</organism>
<evidence type="ECO:0000313" key="4">
    <source>
        <dbReference type="Proteomes" id="UP000547209"/>
    </source>
</evidence>
<dbReference type="Gene3D" id="3.90.45.10">
    <property type="entry name" value="Peptide deformylase"/>
    <property type="match status" value="1"/>
</dbReference>
<dbReference type="NCBIfam" id="NF001159">
    <property type="entry name" value="PRK00150.1-3"/>
    <property type="match status" value="1"/>
</dbReference>
<comment type="function">
    <text evidence="2">Removes the formyl group from the N-terminal Met of newly synthesized proteins. Requires at least a dipeptide for an efficient rate of reaction. N-terminal L-methionine is a prerequisite for activity but the enzyme has broad specificity at other positions.</text>
</comment>
<proteinExistence type="inferred from homology"/>
<dbReference type="EMBL" id="JACJVP010000043">
    <property type="protein sequence ID" value="MBB6674008.1"/>
    <property type="molecule type" value="Genomic_DNA"/>
</dbReference>
<dbReference type="HAMAP" id="MF_00163">
    <property type="entry name" value="Pep_deformylase"/>
    <property type="match status" value="1"/>
</dbReference>
<dbReference type="InterPro" id="IPR036821">
    <property type="entry name" value="Peptide_deformylase_sf"/>
</dbReference>
<keyword evidence="4" id="KW-1185">Reference proteome</keyword>
<feature type="binding site" evidence="2">
    <location>
        <position position="135"/>
    </location>
    <ligand>
        <name>Fe cation</name>
        <dbReference type="ChEBI" id="CHEBI:24875"/>
    </ligand>
</feature>
<accession>A0A7X0RUW4</accession>
<gene>
    <name evidence="2 3" type="primary">def</name>
    <name evidence="3" type="ORF">H7C19_25310</name>
</gene>
<dbReference type="InterPro" id="IPR023635">
    <property type="entry name" value="Peptide_deformylase"/>
</dbReference>
<sequence length="171" mass="19010">MTVKTILPFGDPMLRKVAKPVEAVTPRIGKLLDDMAETLYEAEGRAGLAAPQVGYLRRILVMDCGDGLIELINPEIVERSGEQEGTEACLSFPGFYGFVNRANYVKVRSLNRQGETFELEAEGFLARCIQHETDHLDGILFIDHVKGGSLFHEKTGDRLSLFEVRKLAGTR</sequence>
<keyword evidence="2" id="KW-0648">Protein biosynthesis</keyword>
<dbReference type="AlphaFoldDB" id="A0A7X0RUW4"/>
<dbReference type="PIRSF" id="PIRSF004749">
    <property type="entry name" value="Pep_def"/>
    <property type="match status" value="1"/>
</dbReference>
<comment type="similarity">
    <text evidence="1 2">Belongs to the polypeptide deformylase family.</text>
</comment>
<keyword evidence="2" id="KW-0408">Iron</keyword>
<dbReference type="Pfam" id="PF01327">
    <property type="entry name" value="Pep_deformylase"/>
    <property type="match status" value="1"/>
</dbReference>
<dbReference type="SUPFAM" id="SSF56420">
    <property type="entry name" value="Peptide deformylase"/>
    <property type="match status" value="1"/>
</dbReference>
<dbReference type="PANTHER" id="PTHR10458:SF22">
    <property type="entry name" value="PEPTIDE DEFORMYLASE"/>
    <property type="match status" value="1"/>
</dbReference>
<comment type="cofactor">
    <cofactor evidence="2">
        <name>Fe(2+)</name>
        <dbReference type="ChEBI" id="CHEBI:29033"/>
    </cofactor>
    <text evidence="2">Binds 1 Fe(2+) ion.</text>
</comment>
<dbReference type="EC" id="3.5.1.88" evidence="2"/>
<evidence type="ECO:0000256" key="1">
    <source>
        <dbReference type="ARBA" id="ARBA00010759"/>
    </source>
</evidence>
<dbReference type="GO" id="GO:0042586">
    <property type="term" value="F:peptide deformylase activity"/>
    <property type="evidence" value="ECO:0007669"/>
    <property type="project" value="UniProtKB-UniRule"/>
</dbReference>
<name>A0A7X0RUW4_9BACL</name>
<protein>
    <recommendedName>
        <fullName evidence="2">Peptide deformylase</fullName>
        <shortName evidence="2">PDF</shortName>
        <ecNumber evidence="2">3.5.1.88</ecNumber>
    </recommendedName>
    <alternativeName>
        <fullName evidence="2">Polypeptide deformylase</fullName>
    </alternativeName>
</protein>
<evidence type="ECO:0000313" key="3">
    <source>
        <dbReference type="EMBL" id="MBB6674008.1"/>
    </source>
</evidence>
<feature type="binding site" evidence="2">
    <location>
        <position position="89"/>
    </location>
    <ligand>
        <name>Fe cation</name>
        <dbReference type="ChEBI" id="CHEBI:24875"/>
    </ligand>
</feature>
<dbReference type="RefSeq" id="WP_185671871.1">
    <property type="nucleotide sequence ID" value="NZ_JACJVP010000043.1"/>
</dbReference>
<reference evidence="3 4" key="1">
    <citation type="submission" date="2020-08" db="EMBL/GenBank/DDBJ databases">
        <title>Cohnella phylogeny.</title>
        <authorList>
            <person name="Dunlap C."/>
        </authorList>
    </citation>
    <scope>NUCLEOTIDE SEQUENCE [LARGE SCALE GENOMIC DNA]</scope>
    <source>
        <strain evidence="3 4">DSM 28246</strain>
    </source>
</reference>
<keyword evidence="2 3" id="KW-0378">Hydrolase</keyword>
<dbReference type="GO" id="GO:0006412">
    <property type="term" value="P:translation"/>
    <property type="evidence" value="ECO:0007669"/>
    <property type="project" value="UniProtKB-UniRule"/>
</dbReference>